<dbReference type="InterPro" id="IPR013383">
    <property type="entry name" value="CRISPR-assoc_prot_DxTHG_CS"/>
</dbReference>
<proteinExistence type="predicted"/>
<dbReference type="InterPro" id="IPR011742">
    <property type="entry name" value="CRISPR-assoc_prot_TM1812"/>
</dbReference>
<sequence length="418" mass="46865">MKAITFLGIKPTETCYLFPDGREHVAPYFGVALARFLPELQLRVLVTEATRSHFEQIFLPQVEDYVADVQPIPIPDGRSDHELWDIFQAVVNGVETGESVVFDITHGFRSLPFLSFLSVAYLRTVKQIVLQGVFYGNLEASDRSGEISRTPVIDLTRFVELFDWMIGADRFVRFGDARDLAKLLDERHRQMKPDPLSADSAELSAWNNSPVKQTASSLTRASRALRVVRPTEAMDASAQVCAQLPAALASSAALAQPFALLGHHMLESFEPIALDKQTQQRNPQQALSTERRLIGWYLERNQVFQAVALAREWLISWAMVRLGMQEDLLGKNTRSSVEKALGQALQQRKQKTTDVAAEETQVDLGALPSREEVVQLYGELGDLRNDLMHAGKRQGALPSQKVEEKAHKLYDRLKALPC</sequence>
<dbReference type="AlphaFoldDB" id="A0A7C1JKN1"/>
<organism evidence="1">
    <name type="scientific">Caldilinea aerophila</name>
    <dbReference type="NCBI Taxonomy" id="133453"/>
    <lineage>
        <taxon>Bacteria</taxon>
        <taxon>Bacillati</taxon>
        <taxon>Chloroflexota</taxon>
        <taxon>Caldilineae</taxon>
        <taxon>Caldilineales</taxon>
        <taxon>Caldilineaceae</taxon>
        <taxon>Caldilinea</taxon>
    </lineage>
</organism>
<comment type="caution">
    <text evidence="1">The sequence shown here is derived from an EMBL/GenBank/DDBJ whole genome shotgun (WGS) entry which is preliminary data.</text>
</comment>
<dbReference type="NCBIfam" id="TIGR02549">
    <property type="entry name" value="CRISPR_DxTHG"/>
    <property type="match status" value="1"/>
</dbReference>
<name>A0A7C1JKN1_9CHLR</name>
<reference evidence="1" key="1">
    <citation type="journal article" date="2020" name="mSystems">
        <title>Genome- and Community-Level Interaction Insights into Carbon Utilization and Element Cycling Functions of Hydrothermarchaeota in Hydrothermal Sediment.</title>
        <authorList>
            <person name="Zhou Z."/>
            <person name="Liu Y."/>
            <person name="Xu W."/>
            <person name="Pan J."/>
            <person name="Luo Z.H."/>
            <person name="Li M."/>
        </authorList>
    </citation>
    <scope>NUCLEOTIDE SEQUENCE [LARGE SCALE GENOMIC DNA]</scope>
    <source>
        <strain evidence="1">SpSt-289</strain>
    </source>
</reference>
<evidence type="ECO:0000313" key="1">
    <source>
        <dbReference type="EMBL" id="HDX33821.1"/>
    </source>
</evidence>
<protein>
    <submittedName>
        <fullName evidence="1">TIGR02221 family CRISPR-associated protein</fullName>
    </submittedName>
</protein>
<dbReference type="CDD" id="cd09732">
    <property type="entry name" value="Csx1_III-U"/>
    <property type="match status" value="1"/>
</dbReference>
<dbReference type="EMBL" id="DSMG01000207">
    <property type="protein sequence ID" value="HDX33821.1"/>
    <property type="molecule type" value="Genomic_DNA"/>
</dbReference>
<dbReference type="NCBIfam" id="TIGR02221">
    <property type="entry name" value="cas_TM1812"/>
    <property type="match status" value="1"/>
</dbReference>
<accession>A0A7C1JKN1</accession>
<gene>
    <name evidence="1" type="ORF">ENQ20_20415</name>
</gene>